<dbReference type="InterPro" id="IPR019193">
    <property type="entry name" value="UBQ-conj_enz_E2-bd_prot"/>
</dbReference>
<dbReference type="GO" id="GO:0030332">
    <property type="term" value="F:cyclin binding"/>
    <property type="evidence" value="ECO:0007669"/>
    <property type="project" value="TreeGrafter"/>
</dbReference>
<keyword evidence="3" id="KW-1185">Reference proteome</keyword>
<dbReference type="GO" id="GO:0043161">
    <property type="term" value="P:proteasome-mediated ubiquitin-dependent protein catabolic process"/>
    <property type="evidence" value="ECO:0007669"/>
    <property type="project" value="TreeGrafter"/>
</dbReference>
<accession>A0AAF0DQK4</accession>
<evidence type="ECO:0000313" key="2">
    <source>
        <dbReference type="EMBL" id="WFC94123.1"/>
    </source>
</evidence>
<feature type="domain" description="Shq1 C-terminal" evidence="1">
    <location>
        <begin position="88"/>
        <end position="154"/>
    </location>
</feature>
<dbReference type="GO" id="GO:0000151">
    <property type="term" value="C:ubiquitin ligase complex"/>
    <property type="evidence" value="ECO:0007669"/>
    <property type="project" value="TreeGrafter"/>
</dbReference>
<dbReference type="AlphaFoldDB" id="A0AAF0DQK4"/>
<gene>
    <name evidence="2" type="ORF">MBRA1_000755</name>
</gene>
<name>A0AAF0DQK4_9BASI</name>
<dbReference type="PANTHER" id="PTHR31531:SF2">
    <property type="entry name" value="E3 UBIQUITIN-PROTEIN LIGASE E3D"/>
    <property type="match status" value="1"/>
</dbReference>
<keyword evidence="2" id="KW-0808">Transferase</keyword>
<dbReference type="Pfam" id="PF09814">
    <property type="entry name" value="HECT_2"/>
    <property type="match status" value="1"/>
</dbReference>
<dbReference type="GO" id="GO:0006513">
    <property type="term" value="P:protein monoubiquitination"/>
    <property type="evidence" value="ECO:0007669"/>
    <property type="project" value="TreeGrafter"/>
</dbReference>
<dbReference type="Pfam" id="PF04925">
    <property type="entry name" value="SHQ1"/>
    <property type="match status" value="1"/>
</dbReference>
<sequence length="600" mass="66063">MLEIRLTKATPGTDFPGLEKLRPQLLSDVEMHAFEQDAERMQQEEQAKKEVPTSDATVDFDEQVAELLRLPVHFPGTHPEVPSGPLPNEKRALLLLAEILYAYLYEDRMSVHDPTPESAWTVIKLTRSLSCWTDPLEGSADLHHTLYSPRSRVLYALHTLDAWFALAPTGTGLAEQTTTVLSVVWDQWIAPLSTWVAHGATDAHFEQLRNAFAHVAFTPELLTEIGMPGDWDLAALNAAADEARAEGEGAFRAASNDARILQRPRAEDVRLPVVLEYHRNIARATAVVWDATEPVRCDVSQGALTLRAGEACNVLSLDWPLVDGVYMGEAQDGAQVVTLPAHTSPPLAIVPQSPWLQFASEQTPVLALACAACGSTLMQCSGAATLRALPSENWEELVDAWMCHGDQRLNASVVQGRADVEPSRTPELDQIWVGSLIVRMNSAQFTNAHVADTKIPGPWEGDAFPASCKQCSAMLGAVPVHDTASTAQLLQTSVVPVPRTLSYTTYFSEILANYLVEQADRHAVHHFLIQALEVEPQPRLFIWVFHPIVELCTTQRMAVCKILYHTSTTPPQVPYHPLTLPAAQAMHCTPRRAKNLRNGT</sequence>
<dbReference type="EC" id="2.3.2.26" evidence="2"/>
<protein>
    <submittedName>
        <fullName evidence="2">HECT-type E3 ubiquitin transferase</fullName>
        <ecNumber evidence="2">2.3.2.26</ecNumber>
    </submittedName>
</protein>
<dbReference type="GO" id="GO:0061630">
    <property type="term" value="F:ubiquitin protein ligase activity"/>
    <property type="evidence" value="ECO:0007669"/>
    <property type="project" value="UniProtKB-EC"/>
</dbReference>
<dbReference type="PANTHER" id="PTHR31531">
    <property type="entry name" value="E3 UBIQUITIN-PROTEIN LIGASE E3D FAMILY MEMBER"/>
    <property type="match status" value="1"/>
</dbReference>
<dbReference type="GO" id="GO:0031624">
    <property type="term" value="F:ubiquitin conjugating enzyme binding"/>
    <property type="evidence" value="ECO:0007669"/>
    <property type="project" value="TreeGrafter"/>
</dbReference>
<organism evidence="2 3">
    <name type="scientific">Malassezia brasiliensis</name>
    <dbReference type="NCBI Taxonomy" id="1821822"/>
    <lineage>
        <taxon>Eukaryota</taxon>
        <taxon>Fungi</taxon>
        <taxon>Dikarya</taxon>
        <taxon>Basidiomycota</taxon>
        <taxon>Ustilaginomycotina</taxon>
        <taxon>Malasseziomycetes</taxon>
        <taxon>Malasseziales</taxon>
        <taxon>Malasseziaceae</taxon>
        <taxon>Malassezia</taxon>
    </lineage>
</organism>
<evidence type="ECO:0000259" key="1">
    <source>
        <dbReference type="Pfam" id="PF04925"/>
    </source>
</evidence>
<reference evidence="2" key="1">
    <citation type="submission" date="2023-03" db="EMBL/GenBank/DDBJ databases">
        <title>Mating type loci evolution in Malassezia.</title>
        <authorList>
            <person name="Coelho M.A."/>
        </authorList>
    </citation>
    <scope>NUCLEOTIDE SEQUENCE</scope>
    <source>
        <strain evidence="2">CBS 14135</strain>
    </source>
</reference>
<evidence type="ECO:0000313" key="3">
    <source>
        <dbReference type="Proteomes" id="UP001216638"/>
    </source>
</evidence>
<proteinExistence type="predicted"/>
<dbReference type="Proteomes" id="UP001216638">
    <property type="component" value="Chromosome 1"/>
</dbReference>
<dbReference type="InterPro" id="IPR007009">
    <property type="entry name" value="Shq1_C"/>
</dbReference>
<dbReference type="GO" id="GO:0051865">
    <property type="term" value="P:protein autoubiquitination"/>
    <property type="evidence" value="ECO:0007669"/>
    <property type="project" value="TreeGrafter"/>
</dbReference>
<dbReference type="GO" id="GO:0005634">
    <property type="term" value="C:nucleus"/>
    <property type="evidence" value="ECO:0007669"/>
    <property type="project" value="TreeGrafter"/>
</dbReference>
<dbReference type="GO" id="GO:0000209">
    <property type="term" value="P:protein polyubiquitination"/>
    <property type="evidence" value="ECO:0007669"/>
    <property type="project" value="TreeGrafter"/>
</dbReference>
<keyword evidence="2" id="KW-0012">Acyltransferase</keyword>
<dbReference type="EMBL" id="CP119951">
    <property type="protein sequence ID" value="WFC94123.1"/>
    <property type="molecule type" value="Genomic_DNA"/>
</dbReference>
<dbReference type="GO" id="GO:0005829">
    <property type="term" value="C:cytosol"/>
    <property type="evidence" value="ECO:0007669"/>
    <property type="project" value="TreeGrafter"/>
</dbReference>